<evidence type="ECO:0000256" key="6">
    <source>
        <dbReference type="ARBA" id="ARBA00023172"/>
    </source>
</evidence>
<evidence type="ECO:0000313" key="9">
    <source>
        <dbReference type="EMBL" id="PUA32627.1"/>
    </source>
</evidence>
<dbReference type="GO" id="GO:0003677">
    <property type="term" value="F:DNA binding"/>
    <property type="evidence" value="ECO:0007669"/>
    <property type="project" value="UniProtKB-KW"/>
</dbReference>
<comment type="similarity">
    <text evidence="1">In the C-terminal section; belongs to the transposase 35 family.</text>
</comment>
<dbReference type="GO" id="GO:0006310">
    <property type="term" value="P:DNA recombination"/>
    <property type="evidence" value="ECO:0007669"/>
    <property type="project" value="UniProtKB-KW"/>
</dbReference>
<accession>A0A2R7Y5H1</accession>
<gene>
    <name evidence="9" type="ORF">B9J98_04020</name>
</gene>
<evidence type="ECO:0000256" key="5">
    <source>
        <dbReference type="ARBA" id="ARBA00023125"/>
    </source>
</evidence>
<name>A0A2R7Y5H1_9ARCH</name>
<comment type="caution">
    <text evidence="9">The sequence shown here is derived from an EMBL/GenBank/DDBJ whole genome shotgun (WGS) entry which is preliminary data.</text>
</comment>
<keyword evidence="5" id="KW-0238">DNA-binding</keyword>
<keyword evidence="3" id="KW-0479">Metal-binding</keyword>
<proteinExistence type="inferred from homology"/>
<evidence type="ECO:0000259" key="8">
    <source>
        <dbReference type="Pfam" id="PF12323"/>
    </source>
</evidence>
<evidence type="ECO:0000256" key="3">
    <source>
        <dbReference type="ARBA" id="ARBA00022723"/>
    </source>
</evidence>
<organism evidence="9 10">
    <name type="scientific">Candidatus Terraquivivens tikiterensis</name>
    <dbReference type="NCBI Taxonomy" id="1980982"/>
    <lineage>
        <taxon>Archaea</taxon>
        <taxon>Nitrososphaerota</taxon>
        <taxon>Candidatus Wolframiiraptoraceae</taxon>
        <taxon>Candidatus Terraquivivens</taxon>
    </lineage>
</organism>
<evidence type="ECO:0000259" key="7">
    <source>
        <dbReference type="Pfam" id="PF01385"/>
    </source>
</evidence>
<dbReference type="NCBIfam" id="NF040570">
    <property type="entry name" value="guided_TnpB"/>
    <property type="match status" value="1"/>
</dbReference>
<keyword evidence="4" id="KW-0862">Zinc</keyword>
<dbReference type="EMBL" id="NDWU01000008">
    <property type="protein sequence ID" value="PUA32627.1"/>
    <property type="molecule type" value="Genomic_DNA"/>
</dbReference>
<protein>
    <submittedName>
        <fullName evidence="9">Transposase</fullName>
    </submittedName>
</protein>
<evidence type="ECO:0000256" key="4">
    <source>
        <dbReference type="ARBA" id="ARBA00022833"/>
    </source>
</evidence>
<dbReference type="Pfam" id="PF12323">
    <property type="entry name" value="HTH_OrfB_IS605"/>
    <property type="match status" value="1"/>
</dbReference>
<feature type="domain" description="Probable transposase IS891/IS1136/IS1341" evidence="7">
    <location>
        <begin position="169"/>
        <end position="282"/>
    </location>
</feature>
<dbReference type="Pfam" id="PF01385">
    <property type="entry name" value="OrfB_IS605"/>
    <property type="match status" value="1"/>
</dbReference>
<feature type="domain" description="Transposase putative helix-turn-helix" evidence="8">
    <location>
        <begin position="1"/>
        <end position="41"/>
    </location>
</feature>
<dbReference type="InterPro" id="IPR001959">
    <property type="entry name" value="Transposase"/>
</dbReference>
<dbReference type="InterPro" id="IPR021027">
    <property type="entry name" value="Transposase_put_HTH"/>
</dbReference>
<keyword evidence="6" id="KW-0233">DNA recombination</keyword>
<dbReference type="GO" id="GO:0046872">
    <property type="term" value="F:metal ion binding"/>
    <property type="evidence" value="ECO:0007669"/>
    <property type="project" value="UniProtKB-KW"/>
</dbReference>
<evidence type="ECO:0000256" key="2">
    <source>
        <dbReference type="ARBA" id="ARBA00022578"/>
    </source>
</evidence>
<dbReference type="GO" id="GO:0032196">
    <property type="term" value="P:transposition"/>
    <property type="evidence" value="ECO:0007669"/>
    <property type="project" value="UniProtKB-KW"/>
</dbReference>
<dbReference type="InterPro" id="IPR010095">
    <property type="entry name" value="Cas12f1-like_TNB"/>
</dbReference>
<keyword evidence="2" id="KW-0815">Transposition</keyword>
<evidence type="ECO:0000256" key="1">
    <source>
        <dbReference type="ARBA" id="ARBA00008761"/>
    </source>
</evidence>
<sequence>MQKVQLTYKFRLYPKKGQDERLLETLELCRQTYNYFLAQWNGKQRIPSRLELQAQLPKLKAERPELSKVYSKVLQMVLHQLYSNLKALSRLKRNGKHVGRLRFKGKGWYKSFVYNQSGFKLIKTGKRLDLLHLSKIGDIPIRVHREVEGEIKQIIIKRHNSGKWFACLCVEREIAVKKAEHKRAVGIDVGIKHFLTDSDGRQIENPRFYQKTLDRIKILQHWLSRKKKGSRNREKMKVKLAKVYERLVNQRNDFLHKLSRFYVNNYDVICVEKLNIRNMVRNHNLAQRILDASWGKFIRLLHEKAERAACVVVDVPPRGTSEGLGYEDPYRDWISACRIKMRGWGSPDPPAEVEPLRELIQVPASFIFEAGSPLAFSRG</sequence>
<dbReference type="Proteomes" id="UP000244066">
    <property type="component" value="Unassembled WGS sequence"/>
</dbReference>
<dbReference type="AlphaFoldDB" id="A0A2R7Y5H1"/>
<dbReference type="NCBIfam" id="TIGR01766">
    <property type="entry name" value="IS200/IS605 family accessory protein TnpB-like domain"/>
    <property type="match status" value="1"/>
</dbReference>
<evidence type="ECO:0000313" key="10">
    <source>
        <dbReference type="Proteomes" id="UP000244066"/>
    </source>
</evidence>
<reference evidence="9 10" key="1">
    <citation type="submission" date="2017-04" db="EMBL/GenBank/DDBJ databases">
        <title>Draft Aigarchaeota genome from a New Zealand hot spring.</title>
        <authorList>
            <person name="Reysenbach A.-L."/>
            <person name="Donaho J.A."/>
            <person name="Gerhart J."/>
            <person name="Kelley J.F."/>
            <person name="Kouba K."/>
            <person name="Podar M."/>
            <person name="Stott M."/>
        </authorList>
    </citation>
    <scope>NUCLEOTIDE SEQUENCE [LARGE SCALE GENOMIC DNA]</scope>
    <source>
        <strain evidence="9">NZ13_MG1</strain>
    </source>
</reference>